<evidence type="ECO:0000313" key="5">
    <source>
        <dbReference type="EMBL" id="QKG70652.1"/>
    </source>
</evidence>
<dbReference type="Proteomes" id="UP000504693">
    <property type="component" value="Chromosome"/>
</dbReference>
<dbReference type="Pfam" id="PF01638">
    <property type="entry name" value="HxlR"/>
    <property type="match status" value="1"/>
</dbReference>
<keyword evidence="1" id="KW-0805">Transcription regulation</keyword>
<dbReference type="InterPro" id="IPR002577">
    <property type="entry name" value="HTH_HxlR"/>
</dbReference>
<reference evidence="5 6" key="1">
    <citation type="submission" date="2020-05" db="EMBL/GenBank/DDBJ databases">
        <title>Erythrobacter mangrovi sp. nov., isolated from rhizosphere soil of mangrove plant (Kandelia candel).</title>
        <authorList>
            <person name="Ye Y.H."/>
        </authorList>
    </citation>
    <scope>NUCLEOTIDE SEQUENCE [LARGE SCALE GENOMIC DNA]</scope>
    <source>
        <strain evidence="5 6">EB310</strain>
    </source>
</reference>
<organism evidence="5 6">
    <name type="scientific">Erythrobacter mangrovi</name>
    <dbReference type="NCBI Taxonomy" id="2739433"/>
    <lineage>
        <taxon>Bacteria</taxon>
        <taxon>Pseudomonadati</taxon>
        <taxon>Pseudomonadota</taxon>
        <taxon>Alphaproteobacteria</taxon>
        <taxon>Sphingomonadales</taxon>
        <taxon>Erythrobacteraceae</taxon>
        <taxon>Erythrobacter/Porphyrobacter group</taxon>
        <taxon>Erythrobacter</taxon>
    </lineage>
</organism>
<dbReference type="GO" id="GO:0003677">
    <property type="term" value="F:DNA binding"/>
    <property type="evidence" value="ECO:0007669"/>
    <property type="project" value="UniProtKB-KW"/>
</dbReference>
<keyword evidence="6" id="KW-1185">Reference proteome</keyword>
<keyword evidence="3" id="KW-0804">Transcription</keyword>
<keyword evidence="2" id="KW-0238">DNA-binding</keyword>
<dbReference type="EMBL" id="CP053921">
    <property type="protein sequence ID" value="QKG70652.1"/>
    <property type="molecule type" value="Genomic_DNA"/>
</dbReference>
<evidence type="ECO:0000256" key="2">
    <source>
        <dbReference type="ARBA" id="ARBA00023125"/>
    </source>
</evidence>
<dbReference type="CDD" id="cd00090">
    <property type="entry name" value="HTH_ARSR"/>
    <property type="match status" value="1"/>
</dbReference>
<dbReference type="PROSITE" id="PS51118">
    <property type="entry name" value="HTH_HXLR"/>
    <property type="match status" value="1"/>
</dbReference>
<sequence>MKVKSFKGMTCSIAGALEWVGDRWTMLILRDLFIGLSRFEEFRESLDIPPTTLSDRLKRMVEHGIVEKRPYQKAPLREEFILTPKGRDFWPILLSIAKWGDRHDASGAGAPPMRFVSDKSGSDVMLKLIDENEGTAVRPSDIHMEAGPAADAKVHWRLTQGRSHNPREA</sequence>
<evidence type="ECO:0000313" key="6">
    <source>
        <dbReference type="Proteomes" id="UP000504693"/>
    </source>
</evidence>
<evidence type="ECO:0000259" key="4">
    <source>
        <dbReference type="PROSITE" id="PS51118"/>
    </source>
</evidence>
<proteinExistence type="predicted"/>
<feature type="domain" description="HTH hxlR-type" evidence="4">
    <location>
        <begin position="11"/>
        <end position="108"/>
    </location>
</feature>
<dbReference type="InterPro" id="IPR036388">
    <property type="entry name" value="WH-like_DNA-bd_sf"/>
</dbReference>
<dbReference type="KEGG" id="emv:HQR01_04290"/>
<evidence type="ECO:0000256" key="1">
    <source>
        <dbReference type="ARBA" id="ARBA00023015"/>
    </source>
</evidence>
<dbReference type="PANTHER" id="PTHR33204:SF18">
    <property type="entry name" value="TRANSCRIPTIONAL REGULATORY PROTEIN"/>
    <property type="match status" value="1"/>
</dbReference>
<gene>
    <name evidence="5" type="ORF">HQR01_04290</name>
</gene>
<dbReference type="InterPro" id="IPR011991">
    <property type="entry name" value="ArsR-like_HTH"/>
</dbReference>
<dbReference type="AlphaFoldDB" id="A0A7D3XYN4"/>
<accession>A0A7D3XYN4</accession>
<dbReference type="RefSeq" id="WP_173212867.1">
    <property type="nucleotide sequence ID" value="NZ_CP053921.1"/>
</dbReference>
<evidence type="ECO:0000256" key="3">
    <source>
        <dbReference type="ARBA" id="ARBA00023163"/>
    </source>
</evidence>
<dbReference type="SUPFAM" id="SSF46785">
    <property type="entry name" value="Winged helix' DNA-binding domain"/>
    <property type="match status" value="1"/>
</dbReference>
<dbReference type="InterPro" id="IPR036390">
    <property type="entry name" value="WH_DNA-bd_sf"/>
</dbReference>
<dbReference type="PANTHER" id="PTHR33204">
    <property type="entry name" value="TRANSCRIPTIONAL REGULATOR, MARR FAMILY"/>
    <property type="match status" value="1"/>
</dbReference>
<dbReference type="Gene3D" id="1.10.10.10">
    <property type="entry name" value="Winged helix-like DNA-binding domain superfamily/Winged helix DNA-binding domain"/>
    <property type="match status" value="1"/>
</dbReference>
<protein>
    <submittedName>
        <fullName evidence="5">Helix-turn-helix transcriptional regulator</fullName>
    </submittedName>
</protein>
<name>A0A7D3XYN4_9SPHN</name>
<dbReference type="GO" id="GO:0006355">
    <property type="term" value="P:regulation of DNA-templated transcription"/>
    <property type="evidence" value="ECO:0007669"/>
    <property type="project" value="UniProtKB-ARBA"/>
</dbReference>